<proteinExistence type="predicted"/>
<keyword evidence="1" id="KW-1133">Transmembrane helix</keyword>
<comment type="caution">
    <text evidence="2">The sequence shown here is derived from an EMBL/GenBank/DDBJ whole genome shotgun (WGS) entry which is preliminary data.</text>
</comment>
<feature type="transmembrane region" description="Helical" evidence="1">
    <location>
        <begin position="6"/>
        <end position="27"/>
    </location>
</feature>
<organism evidence="2 3">
    <name type="scientific">Cohnella zeiphila</name>
    <dbReference type="NCBI Taxonomy" id="2761120"/>
    <lineage>
        <taxon>Bacteria</taxon>
        <taxon>Bacillati</taxon>
        <taxon>Bacillota</taxon>
        <taxon>Bacilli</taxon>
        <taxon>Bacillales</taxon>
        <taxon>Paenibacillaceae</taxon>
        <taxon>Cohnella</taxon>
    </lineage>
</organism>
<keyword evidence="1" id="KW-0812">Transmembrane</keyword>
<evidence type="ECO:0008006" key="4">
    <source>
        <dbReference type="Google" id="ProtNLM"/>
    </source>
</evidence>
<feature type="transmembrane region" description="Helical" evidence="1">
    <location>
        <begin position="91"/>
        <end position="110"/>
    </location>
</feature>
<sequence length="168" mass="18268">MFGISPLGWVHTLSSLPAIPLAIYMFARYGRIVPRSKSGVVYFISMLIGAITVFAIAHQSTSYGIGAATILLLLAGYGIGRISRFGRAGKYLETIFLSLTAFLLMLPTVSEILRRVPNGHPIVTDLNSPILLGSQAILFVILIVGLTAQIIHLRRQGRLPKFDSTAKM</sequence>
<feature type="transmembrane region" description="Helical" evidence="1">
    <location>
        <begin position="63"/>
        <end position="79"/>
    </location>
</feature>
<dbReference type="AlphaFoldDB" id="A0A7X0SL81"/>
<dbReference type="RefSeq" id="WP_185129732.1">
    <property type="nucleotide sequence ID" value="NZ_JACJVO010000017.1"/>
</dbReference>
<name>A0A7X0SL81_9BACL</name>
<evidence type="ECO:0000256" key="1">
    <source>
        <dbReference type="SAM" id="Phobius"/>
    </source>
</evidence>
<reference evidence="2 3" key="1">
    <citation type="submission" date="2020-08" db="EMBL/GenBank/DDBJ databases">
        <title>Cohnella phylogeny.</title>
        <authorList>
            <person name="Dunlap C."/>
        </authorList>
    </citation>
    <scope>NUCLEOTIDE SEQUENCE [LARGE SCALE GENOMIC DNA]</scope>
    <source>
        <strain evidence="2 3">CBP 2801</strain>
    </source>
</reference>
<evidence type="ECO:0000313" key="3">
    <source>
        <dbReference type="Proteomes" id="UP000564644"/>
    </source>
</evidence>
<feature type="transmembrane region" description="Helical" evidence="1">
    <location>
        <begin position="130"/>
        <end position="151"/>
    </location>
</feature>
<keyword evidence="3" id="KW-1185">Reference proteome</keyword>
<protein>
    <recommendedName>
        <fullName evidence="4">DUF2306 domain-containing protein</fullName>
    </recommendedName>
</protein>
<dbReference type="EMBL" id="JACJVO010000017">
    <property type="protein sequence ID" value="MBB6732058.1"/>
    <property type="molecule type" value="Genomic_DNA"/>
</dbReference>
<evidence type="ECO:0000313" key="2">
    <source>
        <dbReference type="EMBL" id="MBB6732058.1"/>
    </source>
</evidence>
<accession>A0A7X0SL81</accession>
<gene>
    <name evidence="2" type="ORF">H7C18_14145</name>
</gene>
<keyword evidence="1" id="KW-0472">Membrane</keyword>
<dbReference type="Proteomes" id="UP000564644">
    <property type="component" value="Unassembled WGS sequence"/>
</dbReference>
<feature type="transmembrane region" description="Helical" evidence="1">
    <location>
        <begin position="39"/>
        <end position="57"/>
    </location>
</feature>